<protein>
    <submittedName>
        <fullName evidence="2">Glycosyltransferase family 2 protein</fullName>
    </submittedName>
</protein>
<keyword evidence="3" id="KW-1185">Reference proteome</keyword>
<dbReference type="Gene3D" id="3.90.550.10">
    <property type="entry name" value="Spore Coat Polysaccharide Biosynthesis Protein SpsA, Chain A"/>
    <property type="match status" value="1"/>
</dbReference>
<dbReference type="SUPFAM" id="SSF53448">
    <property type="entry name" value="Nucleotide-diphospho-sugar transferases"/>
    <property type="match status" value="1"/>
</dbReference>
<dbReference type="Pfam" id="PF00535">
    <property type="entry name" value="Glycos_transf_2"/>
    <property type="match status" value="1"/>
</dbReference>
<sequence length="289" mass="32722">MKPNIQICVFAYNLQSTIADSLNSLLTCCGEYPVQVYVMINGCRDHTLSVVSEFAKRYLNVYPIEITLGDKSNAWNTFVHQYYDGESIAVFADGDLTFAELAIAQLVDYHLNNPHFLAVSSFPCLKGRSAQAWRSALLREHQFTGNLYLLSPTYIQRIVANNVRLPTGLIGDDSMLGFLTATDLCSGKDTPLENIGVCTDAVFNYEPLNPWHWQDIKLYLRRRVRYSKRHMQQSSIVPKLKRDGLSVMPKYASQIDTLSIRWLSSNVLFDLIAARSIRREGKRSAGKIV</sequence>
<dbReference type="EMBL" id="JAIWIU010000139">
    <property type="protein sequence ID" value="MCA2018019.1"/>
    <property type="molecule type" value="Genomic_DNA"/>
</dbReference>
<dbReference type="RefSeq" id="WP_225251578.1">
    <property type="nucleotide sequence ID" value="NZ_JAIWIU010000139.1"/>
</dbReference>
<dbReference type="Proteomes" id="UP001199044">
    <property type="component" value="Unassembled WGS sequence"/>
</dbReference>
<accession>A0ABS7YUA3</accession>
<feature type="domain" description="Glycosyltransferase 2-like" evidence="1">
    <location>
        <begin position="7"/>
        <end position="136"/>
    </location>
</feature>
<proteinExistence type="predicted"/>
<name>A0ABS7YUA3_9VIBR</name>
<evidence type="ECO:0000313" key="3">
    <source>
        <dbReference type="Proteomes" id="UP001199044"/>
    </source>
</evidence>
<dbReference type="InterPro" id="IPR001173">
    <property type="entry name" value="Glyco_trans_2-like"/>
</dbReference>
<reference evidence="3" key="1">
    <citation type="submission" date="2023-07" db="EMBL/GenBank/DDBJ databases">
        <title>Molecular identification of indigenous halophilic bacteria isolated from red sea cost, biodegradation of synthetic dyes and assessment of degraded metabolite toxicity.</title>
        <authorList>
            <person name="Chaieb K."/>
            <person name="Altayb H.N."/>
        </authorList>
    </citation>
    <scope>NUCLEOTIDE SEQUENCE [LARGE SCALE GENOMIC DNA]</scope>
    <source>
        <strain evidence="3">K20</strain>
    </source>
</reference>
<evidence type="ECO:0000313" key="2">
    <source>
        <dbReference type="EMBL" id="MCA2018019.1"/>
    </source>
</evidence>
<organism evidence="2 3">
    <name type="scientific">Vibrio tritonius</name>
    <dbReference type="NCBI Taxonomy" id="1435069"/>
    <lineage>
        <taxon>Bacteria</taxon>
        <taxon>Pseudomonadati</taxon>
        <taxon>Pseudomonadota</taxon>
        <taxon>Gammaproteobacteria</taxon>
        <taxon>Vibrionales</taxon>
        <taxon>Vibrionaceae</taxon>
        <taxon>Vibrio</taxon>
    </lineage>
</organism>
<comment type="caution">
    <text evidence="2">The sequence shown here is derived from an EMBL/GenBank/DDBJ whole genome shotgun (WGS) entry which is preliminary data.</text>
</comment>
<evidence type="ECO:0000259" key="1">
    <source>
        <dbReference type="Pfam" id="PF00535"/>
    </source>
</evidence>
<dbReference type="InterPro" id="IPR029044">
    <property type="entry name" value="Nucleotide-diphossugar_trans"/>
</dbReference>
<gene>
    <name evidence="2" type="ORF">LDJ79_18000</name>
</gene>
<dbReference type="CDD" id="cd00761">
    <property type="entry name" value="Glyco_tranf_GTA_type"/>
    <property type="match status" value="1"/>
</dbReference>